<organism evidence="10">
    <name type="scientific">Conchocele cf. bisecta HPD1644</name>
    <dbReference type="NCBI Taxonomy" id="1872713"/>
    <lineage>
        <taxon>Eukaryota</taxon>
        <taxon>Metazoa</taxon>
        <taxon>Spiralia</taxon>
        <taxon>Lophotrochozoa</taxon>
        <taxon>Mollusca</taxon>
        <taxon>Bivalvia</taxon>
        <taxon>Autobranchia</taxon>
        <taxon>Heteroconchia</taxon>
        <taxon>Euheterodonta</taxon>
        <taxon>Imparidentia</taxon>
        <taxon>Lucinida</taxon>
        <taxon>Thyasiroidea</taxon>
        <taxon>Thyasiridae</taxon>
        <taxon>Conchocele</taxon>
    </lineage>
</organism>
<comment type="similarity">
    <text evidence="2 7">Belongs to the complex I subunit 1 family.</text>
</comment>
<feature type="transmembrane region" description="Helical" evidence="9">
    <location>
        <begin position="6"/>
        <end position="25"/>
    </location>
</feature>
<evidence type="ECO:0000256" key="3">
    <source>
        <dbReference type="ARBA" id="ARBA00021009"/>
    </source>
</evidence>
<feature type="transmembrane region" description="Helical" evidence="9">
    <location>
        <begin position="137"/>
        <end position="158"/>
    </location>
</feature>
<dbReference type="PANTHER" id="PTHR11432">
    <property type="entry name" value="NADH DEHYDROGENASE SUBUNIT 1"/>
    <property type="match status" value="1"/>
</dbReference>
<keyword evidence="8 10" id="KW-0496">Mitochondrion</keyword>
<comment type="subcellular location">
    <subcellularLocation>
        <location evidence="1">Membrane</location>
        <topology evidence="1">Multi-pass membrane protein</topology>
    </subcellularLocation>
    <subcellularLocation>
        <location evidence="7">Mitochondrion inner membrane</location>
        <topology evidence="7">Multi-pass membrane protein</topology>
    </subcellularLocation>
</comment>
<evidence type="ECO:0000256" key="1">
    <source>
        <dbReference type="ARBA" id="ARBA00004141"/>
    </source>
</evidence>
<evidence type="ECO:0000256" key="6">
    <source>
        <dbReference type="ARBA" id="ARBA00023136"/>
    </source>
</evidence>
<dbReference type="AlphaFoldDB" id="A0A1B4WRI3"/>
<keyword evidence="8" id="KW-0830">Ubiquinone</keyword>
<feature type="transmembrane region" description="Helical" evidence="9">
    <location>
        <begin position="101"/>
        <end position="125"/>
    </location>
</feature>
<sequence length="311" mass="35083">MFVSVFCFVLCLVFVLMGVAFYTLYERKGLSYSQRRKGPNKVSLKGLPQPMSDAIKLFMKEYFVPMKAGAVEFMVGPFFMLFLALVMWWPVSFSGNGSMMVFSMIFFLCVSSLGVYSIFLMGWCSNSKYSVFGAMRAVAQVISYEVVIILLIVGPVILSGSFNTIYMSDFGIWFGGVVYLYLLIWFFTCLAETNRSPFDFVEGESELVSGFNVEYGGVGFAMIFMAEYANIIFISLISALLFCGGGSVGGFNIFSSISMLKFIFFILGFMFFVVQARASYPRYRYDLLMNLTWKKFLPLTLGVSMVIFSLM</sequence>
<dbReference type="GO" id="GO:0003954">
    <property type="term" value="F:NADH dehydrogenase activity"/>
    <property type="evidence" value="ECO:0007669"/>
    <property type="project" value="TreeGrafter"/>
</dbReference>
<dbReference type="PANTHER" id="PTHR11432:SF3">
    <property type="entry name" value="NADH-UBIQUINONE OXIDOREDUCTASE CHAIN 1"/>
    <property type="match status" value="1"/>
</dbReference>
<feature type="transmembrane region" description="Helical" evidence="9">
    <location>
        <begin position="292"/>
        <end position="310"/>
    </location>
</feature>
<dbReference type="PROSITE" id="PS00668">
    <property type="entry name" value="COMPLEX1_ND1_2"/>
    <property type="match status" value="1"/>
</dbReference>
<feature type="transmembrane region" description="Helical" evidence="9">
    <location>
        <begin position="69"/>
        <end position="89"/>
    </location>
</feature>
<dbReference type="HAMAP" id="MF_01350">
    <property type="entry name" value="NDH1_NuoH"/>
    <property type="match status" value="1"/>
</dbReference>
<dbReference type="InterPro" id="IPR018086">
    <property type="entry name" value="NADH_UbQ_OxRdtase_su1_CS"/>
</dbReference>
<evidence type="ECO:0000256" key="5">
    <source>
        <dbReference type="ARBA" id="ARBA00022989"/>
    </source>
</evidence>
<keyword evidence="4 7" id="KW-0812">Transmembrane</keyword>
<feature type="transmembrane region" description="Helical" evidence="9">
    <location>
        <begin position="170"/>
        <end position="190"/>
    </location>
</feature>
<gene>
    <name evidence="10" type="primary">ND1</name>
</gene>
<dbReference type="GO" id="GO:0005743">
    <property type="term" value="C:mitochondrial inner membrane"/>
    <property type="evidence" value="ECO:0007669"/>
    <property type="project" value="UniProtKB-SubCell"/>
</dbReference>
<evidence type="ECO:0000256" key="9">
    <source>
        <dbReference type="SAM" id="Phobius"/>
    </source>
</evidence>
<keyword evidence="5 9" id="KW-1133">Transmembrane helix</keyword>
<dbReference type="Pfam" id="PF00146">
    <property type="entry name" value="NADHdh"/>
    <property type="match status" value="1"/>
</dbReference>
<evidence type="ECO:0000256" key="7">
    <source>
        <dbReference type="RuleBase" id="RU000471"/>
    </source>
</evidence>
<proteinExistence type="inferred from homology"/>
<name>A0A1B4WRI3_9BIVA</name>
<dbReference type="GO" id="GO:0008137">
    <property type="term" value="F:NADH dehydrogenase (ubiquinone) activity"/>
    <property type="evidence" value="ECO:0007669"/>
    <property type="project" value="UniProtKB-EC"/>
</dbReference>
<evidence type="ECO:0000256" key="2">
    <source>
        <dbReference type="ARBA" id="ARBA00010535"/>
    </source>
</evidence>
<reference evidence="10" key="1">
    <citation type="journal article" date="2017" name="Mar. Genomics">
        <title>Updated mitochondrial phylogeny of Pteriomorph and Heterodont Bivalvia, including deep-sea chemosymbiotic Bathymodiolus mussels, vesicomyid clams and the thyasirid clam Conchocele cf. bisecta.</title>
        <authorList>
            <person name="Ozawa G."/>
            <person name="Shimamura S."/>
            <person name="Takaki Y."/>
            <person name="Yokobori S."/>
            <person name="Ohara Y."/>
            <person name="Takishita K."/>
            <person name="Maruyama T."/>
            <person name="Fujikura K."/>
            <person name="Yoshida T."/>
        </authorList>
    </citation>
    <scope>NUCLEOTIDE SEQUENCE</scope>
</reference>
<comment type="catalytic activity">
    <reaction evidence="8">
        <text>a ubiquinone + NADH + 5 H(+)(in) = a ubiquinol + NAD(+) + 4 H(+)(out)</text>
        <dbReference type="Rhea" id="RHEA:29091"/>
        <dbReference type="Rhea" id="RHEA-COMP:9565"/>
        <dbReference type="Rhea" id="RHEA-COMP:9566"/>
        <dbReference type="ChEBI" id="CHEBI:15378"/>
        <dbReference type="ChEBI" id="CHEBI:16389"/>
        <dbReference type="ChEBI" id="CHEBI:17976"/>
        <dbReference type="ChEBI" id="CHEBI:57540"/>
        <dbReference type="ChEBI" id="CHEBI:57945"/>
        <dbReference type="EC" id="7.1.1.2"/>
    </reaction>
</comment>
<dbReference type="EMBL" id="LC126312">
    <property type="protein sequence ID" value="BAV25168.1"/>
    <property type="molecule type" value="Genomic_DNA"/>
</dbReference>
<protein>
    <recommendedName>
        <fullName evidence="3 8">NADH-ubiquinone oxidoreductase chain 1</fullName>
        <ecNumber evidence="8">7.1.1.2</ecNumber>
    </recommendedName>
</protein>
<dbReference type="InterPro" id="IPR001694">
    <property type="entry name" value="NADH_UbQ_OxRdtase_su1/FPO"/>
</dbReference>
<geneLocation type="mitochondrion" evidence="10"/>
<evidence type="ECO:0000313" key="10">
    <source>
        <dbReference type="EMBL" id="BAV25168.1"/>
    </source>
</evidence>
<evidence type="ECO:0000256" key="8">
    <source>
        <dbReference type="RuleBase" id="RU000473"/>
    </source>
</evidence>
<dbReference type="GO" id="GO:0009060">
    <property type="term" value="P:aerobic respiration"/>
    <property type="evidence" value="ECO:0007669"/>
    <property type="project" value="TreeGrafter"/>
</dbReference>
<keyword evidence="7" id="KW-0520">NAD</keyword>
<dbReference type="PROSITE" id="PS00667">
    <property type="entry name" value="COMPLEX1_ND1_1"/>
    <property type="match status" value="1"/>
</dbReference>
<evidence type="ECO:0000256" key="4">
    <source>
        <dbReference type="ARBA" id="ARBA00022692"/>
    </source>
</evidence>
<keyword evidence="6 9" id="KW-0472">Membrane</keyword>
<dbReference type="EC" id="7.1.1.2" evidence="8"/>
<feature type="transmembrane region" description="Helical" evidence="9">
    <location>
        <begin position="260"/>
        <end position="280"/>
    </location>
</feature>
<feature type="transmembrane region" description="Helical" evidence="9">
    <location>
        <begin position="231"/>
        <end position="254"/>
    </location>
</feature>
<accession>A0A1B4WRI3</accession>